<dbReference type="AlphaFoldDB" id="A0A316UVC0"/>
<dbReference type="PANTHER" id="PTHR37325:SF1">
    <property type="entry name" value="OXIDOREDUCTASE 21 KDA SUBUNIT, PUTATIVE (AFU_ORTHOLOGUE AFUA_4G05910)-RELATED"/>
    <property type="match status" value="1"/>
</dbReference>
<evidence type="ECO:0000256" key="1">
    <source>
        <dbReference type="SAM" id="MobiDB-lite"/>
    </source>
</evidence>
<evidence type="ECO:0008006" key="4">
    <source>
        <dbReference type="Google" id="ProtNLM"/>
    </source>
</evidence>
<dbReference type="CDD" id="cd22849">
    <property type="entry name" value="NuzM"/>
    <property type="match status" value="1"/>
</dbReference>
<dbReference type="Proteomes" id="UP000245884">
    <property type="component" value="Unassembled WGS sequence"/>
</dbReference>
<name>A0A316UVC0_9BASI</name>
<organism evidence="2 3">
    <name type="scientific">Jaminaea rosea</name>
    <dbReference type="NCBI Taxonomy" id="1569628"/>
    <lineage>
        <taxon>Eukaryota</taxon>
        <taxon>Fungi</taxon>
        <taxon>Dikarya</taxon>
        <taxon>Basidiomycota</taxon>
        <taxon>Ustilaginomycotina</taxon>
        <taxon>Exobasidiomycetes</taxon>
        <taxon>Microstromatales</taxon>
        <taxon>Microstromatales incertae sedis</taxon>
        <taxon>Jaminaea</taxon>
    </lineage>
</organism>
<dbReference type="RefSeq" id="XP_025363784.1">
    <property type="nucleotide sequence ID" value="XM_025507695.1"/>
</dbReference>
<accession>A0A316UVC0</accession>
<proteinExistence type="predicted"/>
<dbReference type="OrthoDB" id="10261524at2759"/>
<dbReference type="GeneID" id="37029518"/>
<dbReference type="PIRSF" id="PIRSF022976">
    <property type="entry name" value="NADH_Oxi_21kDa"/>
    <property type="match status" value="1"/>
</dbReference>
<feature type="region of interest" description="Disordered" evidence="1">
    <location>
        <begin position="45"/>
        <end position="76"/>
    </location>
</feature>
<dbReference type="PANTHER" id="PTHR37325">
    <property type="entry name" value="OXIDOREDUCTASE 21 KDA SUBUNIT, PUTATIVE (AFU_ORTHOLOGUE AFUA_4G05910)-RELATED"/>
    <property type="match status" value="1"/>
</dbReference>
<dbReference type="STRING" id="1569628.A0A316UVC0"/>
<evidence type="ECO:0000313" key="3">
    <source>
        <dbReference type="Proteomes" id="UP000245884"/>
    </source>
</evidence>
<evidence type="ECO:0000313" key="2">
    <source>
        <dbReference type="EMBL" id="PWN29172.1"/>
    </source>
</evidence>
<dbReference type="InterPro" id="IPR016813">
    <property type="entry name" value="NADH_Ub_cplx-1_21kDa"/>
</dbReference>
<feature type="region of interest" description="Disordered" evidence="1">
    <location>
        <begin position="114"/>
        <end position="134"/>
    </location>
</feature>
<dbReference type="EMBL" id="KZ819664">
    <property type="protein sequence ID" value="PWN29172.1"/>
    <property type="molecule type" value="Genomic_DNA"/>
</dbReference>
<feature type="non-terminal residue" evidence="2">
    <location>
        <position position="1"/>
    </location>
</feature>
<protein>
    <recommendedName>
        <fullName evidence="4">21 kDa subunit of NADH dehydrogenase</fullName>
    </recommendedName>
</protein>
<sequence>MASALRPSRALFNEAKNYASPHQYHYVEGKTPFWRAFRNKFSVNPEISSGLPTPQDHRNPPPGNRPERAATTPSRASDIASNLYYNRDFRRKYQQLEMINQQTLTQLLLASPNEDGTKSLAAPGDESSTPSSGTMALTAPADLSSPSAFTNVLAQVHKQGNELSYSESKLPPTPPFQRPQHILKIQKDAIPHDKHAYFDVENYA</sequence>
<gene>
    <name evidence="2" type="ORF">BDZ90DRAFT_250535</name>
</gene>
<keyword evidence="3" id="KW-1185">Reference proteome</keyword>
<reference evidence="2 3" key="1">
    <citation type="journal article" date="2018" name="Mol. Biol. Evol.">
        <title>Broad Genomic Sampling Reveals a Smut Pathogenic Ancestry of the Fungal Clade Ustilaginomycotina.</title>
        <authorList>
            <person name="Kijpornyongpan T."/>
            <person name="Mondo S.J."/>
            <person name="Barry K."/>
            <person name="Sandor L."/>
            <person name="Lee J."/>
            <person name="Lipzen A."/>
            <person name="Pangilinan J."/>
            <person name="LaButti K."/>
            <person name="Hainaut M."/>
            <person name="Henrissat B."/>
            <person name="Grigoriev I.V."/>
            <person name="Spatafora J.W."/>
            <person name="Aime M.C."/>
        </authorList>
    </citation>
    <scope>NUCLEOTIDE SEQUENCE [LARGE SCALE GENOMIC DNA]</scope>
    <source>
        <strain evidence="2 3">MCA 5214</strain>
    </source>
</reference>